<evidence type="ECO:0000313" key="2">
    <source>
        <dbReference type="EMBL" id="MBB4665748.1"/>
    </source>
</evidence>
<dbReference type="InterPro" id="IPR027417">
    <property type="entry name" value="P-loop_NTPase"/>
</dbReference>
<dbReference type="InterPro" id="IPR049945">
    <property type="entry name" value="AAA_22"/>
</dbReference>
<keyword evidence="3" id="KW-1185">Reference proteome</keyword>
<accession>A0A7W7BQ89</accession>
<proteinExistence type="predicted"/>
<protein>
    <recommendedName>
        <fullName evidence="1">ORC1/DEAH AAA+ ATPase domain-containing protein</fullName>
    </recommendedName>
</protein>
<feature type="domain" description="ORC1/DEAH AAA+ ATPase" evidence="1">
    <location>
        <begin position="88"/>
        <end position="229"/>
    </location>
</feature>
<sequence>MILPLERDELLSRWEGWRDFAEAPALEQPERLSVKQIEELSEDARVVYDYHRERYHANFLVKTPQVVRLNGRLWDLLDANQQGPSRVKGAAVIDSPPGLGKTTAVDAFGRAFHQRQILRHGRDFDDGQTLHIPVCRVAFSGNTTTRALNESILNFYNHPSADASRSRYLRNRNLAALAAESVRRHGTRLIIVDDVHFLKIHTDEGVALANELKWLANEYPATFLFTGVNMSSTGLLSESKTDKKLAMSQIARRWTRLTLPPFAHPVGEHRKTWMTLLGAIDSRLVLANARPHMLREQADYLYERSTGMIGSLFKLITLGAVHAMRDGTEELTRAVLDEIDIDVAAEDAREAVAMELEEKKLAAAKRSKPRSVA</sequence>
<dbReference type="EMBL" id="JACHMD010000001">
    <property type="protein sequence ID" value="MBB4665748.1"/>
    <property type="molecule type" value="Genomic_DNA"/>
</dbReference>
<organism evidence="2 3">
    <name type="scientific">Microbacterium marinum</name>
    <dbReference type="NCBI Taxonomy" id="421115"/>
    <lineage>
        <taxon>Bacteria</taxon>
        <taxon>Bacillati</taxon>
        <taxon>Actinomycetota</taxon>
        <taxon>Actinomycetes</taxon>
        <taxon>Micrococcales</taxon>
        <taxon>Microbacteriaceae</taxon>
        <taxon>Microbacterium</taxon>
    </lineage>
</organism>
<dbReference type="Pfam" id="PF13401">
    <property type="entry name" value="AAA_22"/>
    <property type="match status" value="1"/>
</dbReference>
<dbReference type="RefSeq" id="WP_184214674.1">
    <property type="nucleotide sequence ID" value="NZ_JACHMD010000001.1"/>
</dbReference>
<dbReference type="Gene3D" id="3.40.50.300">
    <property type="entry name" value="P-loop containing nucleotide triphosphate hydrolases"/>
    <property type="match status" value="1"/>
</dbReference>
<dbReference type="Proteomes" id="UP000573729">
    <property type="component" value="Unassembled WGS sequence"/>
</dbReference>
<gene>
    <name evidence="2" type="ORF">BKA24_000457</name>
</gene>
<evidence type="ECO:0000259" key="1">
    <source>
        <dbReference type="Pfam" id="PF13401"/>
    </source>
</evidence>
<dbReference type="AlphaFoldDB" id="A0A7W7BQ89"/>
<reference evidence="2 3" key="1">
    <citation type="submission" date="2020-08" db="EMBL/GenBank/DDBJ databases">
        <title>Sequencing the genomes of 1000 actinobacteria strains.</title>
        <authorList>
            <person name="Klenk H.-P."/>
        </authorList>
    </citation>
    <scope>NUCLEOTIDE SEQUENCE [LARGE SCALE GENOMIC DNA]</scope>
    <source>
        <strain evidence="2 3">DSM 24947</strain>
    </source>
</reference>
<evidence type="ECO:0000313" key="3">
    <source>
        <dbReference type="Proteomes" id="UP000573729"/>
    </source>
</evidence>
<name>A0A7W7BQ89_9MICO</name>
<dbReference type="GO" id="GO:0016887">
    <property type="term" value="F:ATP hydrolysis activity"/>
    <property type="evidence" value="ECO:0007669"/>
    <property type="project" value="InterPro"/>
</dbReference>
<comment type="caution">
    <text evidence="2">The sequence shown here is derived from an EMBL/GenBank/DDBJ whole genome shotgun (WGS) entry which is preliminary data.</text>
</comment>
<dbReference type="SUPFAM" id="SSF52540">
    <property type="entry name" value="P-loop containing nucleoside triphosphate hydrolases"/>
    <property type="match status" value="1"/>
</dbReference>